<dbReference type="Proteomes" id="UP001195769">
    <property type="component" value="Unassembled WGS sequence"/>
</dbReference>
<accession>A0AAD4HE14</accession>
<protein>
    <submittedName>
        <fullName evidence="2">Uncharacterized protein</fullName>
    </submittedName>
</protein>
<evidence type="ECO:0000313" key="2">
    <source>
        <dbReference type="EMBL" id="KAG1893097.1"/>
    </source>
</evidence>
<evidence type="ECO:0000256" key="1">
    <source>
        <dbReference type="SAM" id="MobiDB-lite"/>
    </source>
</evidence>
<gene>
    <name evidence="2" type="ORF">F5891DRAFT_986170</name>
</gene>
<feature type="region of interest" description="Disordered" evidence="1">
    <location>
        <begin position="1"/>
        <end position="25"/>
    </location>
</feature>
<comment type="caution">
    <text evidence="2">The sequence shown here is derived from an EMBL/GenBank/DDBJ whole genome shotgun (WGS) entry which is preliminary data.</text>
</comment>
<dbReference type="GeneID" id="64672007"/>
<keyword evidence="3" id="KW-1185">Reference proteome</keyword>
<dbReference type="AlphaFoldDB" id="A0AAD4HE14"/>
<organism evidence="2 3">
    <name type="scientific">Suillus fuscotomentosus</name>
    <dbReference type="NCBI Taxonomy" id="1912939"/>
    <lineage>
        <taxon>Eukaryota</taxon>
        <taxon>Fungi</taxon>
        <taxon>Dikarya</taxon>
        <taxon>Basidiomycota</taxon>
        <taxon>Agaricomycotina</taxon>
        <taxon>Agaricomycetes</taxon>
        <taxon>Agaricomycetidae</taxon>
        <taxon>Boletales</taxon>
        <taxon>Suillineae</taxon>
        <taxon>Suillaceae</taxon>
        <taxon>Suillus</taxon>
    </lineage>
</organism>
<feature type="compositionally biased region" description="Pro residues" evidence="1">
    <location>
        <begin position="1"/>
        <end position="20"/>
    </location>
</feature>
<dbReference type="EMBL" id="JABBWK010000108">
    <property type="protein sequence ID" value="KAG1893097.1"/>
    <property type="molecule type" value="Genomic_DNA"/>
</dbReference>
<name>A0AAD4HE14_9AGAM</name>
<proteinExistence type="predicted"/>
<reference evidence="2" key="1">
    <citation type="journal article" date="2020" name="New Phytol.">
        <title>Comparative genomics reveals dynamic genome evolution in host specialist ectomycorrhizal fungi.</title>
        <authorList>
            <person name="Lofgren L.A."/>
            <person name="Nguyen N.H."/>
            <person name="Vilgalys R."/>
            <person name="Ruytinx J."/>
            <person name="Liao H.L."/>
            <person name="Branco S."/>
            <person name="Kuo A."/>
            <person name="LaButti K."/>
            <person name="Lipzen A."/>
            <person name="Andreopoulos W."/>
            <person name="Pangilinan J."/>
            <person name="Riley R."/>
            <person name="Hundley H."/>
            <person name="Na H."/>
            <person name="Barry K."/>
            <person name="Grigoriev I.V."/>
            <person name="Stajich J.E."/>
            <person name="Kennedy P.G."/>
        </authorList>
    </citation>
    <scope>NUCLEOTIDE SEQUENCE</scope>
    <source>
        <strain evidence="2">FC203</strain>
    </source>
</reference>
<dbReference type="RefSeq" id="XP_041218673.1">
    <property type="nucleotide sequence ID" value="XM_041377709.1"/>
</dbReference>
<evidence type="ECO:0000313" key="3">
    <source>
        <dbReference type="Proteomes" id="UP001195769"/>
    </source>
</evidence>
<feature type="region of interest" description="Disordered" evidence="1">
    <location>
        <begin position="50"/>
        <end position="73"/>
    </location>
</feature>
<sequence>MPPTSVAPDSSPPQGNPPTPLSSHTAVKNYAPQVNGHTLRVEGASAAVPTKSIVGRGHHKHPFQYSLSRGGSHDQDYNLPSKRLKTLQTTWNCTTEPSSEATQYLNQRMLELSRMTRRAIAARIRYQRLRSRELDQIKSILEDETEVSQSQLKGIDLQIGSIRNLLQDQGVTVGSQGWNIWALNVLTGRRIKRNFPLQTNSVEDDSKIREIAVLYRFTMDEPTIAAVITVYCA</sequence>